<dbReference type="EMBL" id="CP113088">
    <property type="protein sequence ID" value="WAC03529.1"/>
    <property type="molecule type" value="Genomic_DNA"/>
</dbReference>
<gene>
    <name evidence="2" type="ORF">N7U66_08635</name>
</gene>
<sequence>MKRRVSHWKAYKFSFLWTIIAVILLSLIPTKKSRYLMPVLIPLAFNIGFYIEYLFRTFKTMKDKRETIPVYFNFALIGTIALAAPLAIFFIFKSELQAYTFSFALFSLVTISIGLILLFQLYKKED</sequence>
<name>A0A9E8SFK7_9FLAO</name>
<feature type="transmembrane region" description="Helical" evidence="1">
    <location>
        <begin position="67"/>
        <end position="92"/>
    </location>
</feature>
<dbReference type="Proteomes" id="UP001164705">
    <property type="component" value="Chromosome"/>
</dbReference>
<dbReference type="KEGG" id="lnu:N7U66_08635"/>
<proteinExistence type="predicted"/>
<organism evidence="2 3">
    <name type="scientific">Lacinutrix neustonica</name>
    <dbReference type="NCBI Taxonomy" id="2980107"/>
    <lineage>
        <taxon>Bacteria</taxon>
        <taxon>Pseudomonadati</taxon>
        <taxon>Bacteroidota</taxon>
        <taxon>Flavobacteriia</taxon>
        <taxon>Flavobacteriales</taxon>
        <taxon>Flavobacteriaceae</taxon>
        <taxon>Lacinutrix</taxon>
    </lineage>
</organism>
<feature type="transmembrane region" description="Helical" evidence="1">
    <location>
        <begin position="12"/>
        <end position="29"/>
    </location>
</feature>
<dbReference type="AlphaFoldDB" id="A0A9E8SFK7"/>
<reference evidence="2" key="1">
    <citation type="submission" date="2022-11" db="EMBL/GenBank/DDBJ databases">
        <title>Lacinutrix neustonica HL-RS19T sp. nov., isolated from the surface microlayer sample of brackish Lake Shihwa.</title>
        <authorList>
            <person name="Choi J.Y."/>
            <person name="Hwang C.Y."/>
        </authorList>
    </citation>
    <scope>NUCLEOTIDE SEQUENCE</scope>
    <source>
        <strain evidence="2">HL-RS19</strain>
    </source>
</reference>
<evidence type="ECO:0000313" key="3">
    <source>
        <dbReference type="Proteomes" id="UP001164705"/>
    </source>
</evidence>
<evidence type="ECO:0000313" key="2">
    <source>
        <dbReference type="EMBL" id="WAC03529.1"/>
    </source>
</evidence>
<keyword evidence="1" id="KW-1133">Transmembrane helix</keyword>
<keyword evidence="3" id="KW-1185">Reference proteome</keyword>
<evidence type="ECO:0000256" key="1">
    <source>
        <dbReference type="SAM" id="Phobius"/>
    </source>
</evidence>
<keyword evidence="1" id="KW-0812">Transmembrane</keyword>
<feature type="transmembrane region" description="Helical" evidence="1">
    <location>
        <begin position="35"/>
        <end position="55"/>
    </location>
</feature>
<accession>A0A9E8SFK7</accession>
<keyword evidence="1" id="KW-0472">Membrane</keyword>
<feature type="transmembrane region" description="Helical" evidence="1">
    <location>
        <begin position="98"/>
        <end position="122"/>
    </location>
</feature>
<dbReference type="RefSeq" id="WP_267678120.1">
    <property type="nucleotide sequence ID" value="NZ_CP113088.1"/>
</dbReference>
<protein>
    <submittedName>
        <fullName evidence="2">Uncharacterized protein</fullName>
    </submittedName>
</protein>